<organism evidence="4 5">
    <name type="scientific">Fusibacter ferrireducens</name>
    <dbReference type="NCBI Taxonomy" id="2785058"/>
    <lineage>
        <taxon>Bacteria</taxon>
        <taxon>Bacillati</taxon>
        <taxon>Bacillota</taxon>
        <taxon>Clostridia</taxon>
        <taxon>Eubacteriales</taxon>
        <taxon>Eubacteriales Family XII. Incertae Sedis</taxon>
        <taxon>Fusibacter</taxon>
    </lineage>
</organism>
<feature type="chain" id="PRO_5047406678" evidence="2">
    <location>
        <begin position="22"/>
        <end position="213"/>
    </location>
</feature>
<dbReference type="InterPro" id="IPR000866">
    <property type="entry name" value="AhpC/TSA"/>
</dbReference>
<dbReference type="PROSITE" id="PS51352">
    <property type="entry name" value="THIOREDOXIN_2"/>
    <property type="match status" value="1"/>
</dbReference>
<dbReference type="InterPro" id="IPR013766">
    <property type="entry name" value="Thioredoxin_domain"/>
</dbReference>
<feature type="domain" description="Thioredoxin" evidence="3">
    <location>
        <begin position="74"/>
        <end position="212"/>
    </location>
</feature>
<dbReference type="InterPro" id="IPR050553">
    <property type="entry name" value="Thioredoxin_ResA/DsbE_sf"/>
</dbReference>
<keyword evidence="5" id="KW-1185">Reference proteome</keyword>
<dbReference type="PANTHER" id="PTHR42852">
    <property type="entry name" value="THIOL:DISULFIDE INTERCHANGE PROTEIN DSBE"/>
    <property type="match status" value="1"/>
</dbReference>
<dbReference type="SUPFAM" id="SSF52833">
    <property type="entry name" value="Thioredoxin-like"/>
    <property type="match status" value="1"/>
</dbReference>
<feature type="compositionally biased region" description="Low complexity" evidence="1">
    <location>
        <begin position="62"/>
        <end position="72"/>
    </location>
</feature>
<evidence type="ECO:0000256" key="1">
    <source>
        <dbReference type="SAM" id="MobiDB-lite"/>
    </source>
</evidence>
<dbReference type="PROSITE" id="PS51257">
    <property type="entry name" value="PROKAR_LIPOPROTEIN"/>
    <property type="match status" value="1"/>
</dbReference>
<evidence type="ECO:0000313" key="4">
    <source>
        <dbReference type="EMBL" id="MBF4694136.1"/>
    </source>
</evidence>
<feature type="compositionally biased region" description="Polar residues" evidence="1">
    <location>
        <begin position="32"/>
        <end position="50"/>
    </location>
</feature>
<keyword evidence="2" id="KW-0732">Signal</keyword>
<dbReference type="InterPro" id="IPR036249">
    <property type="entry name" value="Thioredoxin-like_sf"/>
</dbReference>
<feature type="signal peptide" evidence="2">
    <location>
        <begin position="1"/>
        <end position="21"/>
    </location>
</feature>
<accession>A0ABR9ZUI7</accession>
<dbReference type="Proteomes" id="UP000614200">
    <property type="component" value="Unassembled WGS sequence"/>
</dbReference>
<comment type="caution">
    <text evidence="4">The sequence shown here is derived from an EMBL/GenBank/DDBJ whole genome shotgun (WGS) entry which is preliminary data.</text>
</comment>
<dbReference type="PANTHER" id="PTHR42852:SF17">
    <property type="entry name" value="THIOREDOXIN-LIKE PROTEIN HI_1115"/>
    <property type="match status" value="1"/>
</dbReference>
<gene>
    <name evidence="4" type="ORF">ISU02_13525</name>
</gene>
<evidence type="ECO:0000313" key="5">
    <source>
        <dbReference type="Proteomes" id="UP000614200"/>
    </source>
</evidence>
<evidence type="ECO:0000256" key="2">
    <source>
        <dbReference type="SAM" id="SignalP"/>
    </source>
</evidence>
<dbReference type="RefSeq" id="WP_194702380.1">
    <property type="nucleotide sequence ID" value="NZ_JADKNH010000008.1"/>
</dbReference>
<name>A0ABR9ZUI7_9FIRM</name>
<protein>
    <submittedName>
        <fullName evidence="4">TlpA family protein disulfide reductase</fullName>
    </submittedName>
</protein>
<feature type="region of interest" description="Disordered" evidence="1">
    <location>
        <begin position="31"/>
        <end position="73"/>
    </location>
</feature>
<dbReference type="CDD" id="cd02966">
    <property type="entry name" value="TlpA_like_family"/>
    <property type="match status" value="1"/>
</dbReference>
<dbReference type="EMBL" id="JADKNH010000008">
    <property type="protein sequence ID" value="MBF4694136.1"/>
    <property type="molecule type" value="Genomic_DNA"/>
</dbReference>
<reference evidence="4 5" key="1">
    <citation type="submission" date="2020-11" db="EMBL/GenBank/DDBJ databases">
        <title>Fusibacter basophilias sp. nov.</title>
        <authorList>
            <person name="Qiu D."/>
        </authorList>
    </citation>
    <scope>NUCLEOTIDE SEQUENCE [LARGE SCALE GENOMIC DNA]</scope>
    <source>
        <strain evidence="4 5">Q10-2</strain>
    </source>
</reference>
<sequence length="213" mass="23709">MYQKIRLIPIILVLLFTTACGSSKIEAPMAIDQQSPSDQSDVAAESTNPPESIESTSDESTESTSAESTGSSNAQEAYIFPDFPLKKLDGTSAQLYDFKDKIIVINFWATWCHFCDLEMPLIESLSEKEKYQVLAVNVGEDPDTIQKYLDEKGLTLDVYLDEDQSLASQFSVTGFPTSVFIGPNFEYLYAYPGMLDEKTLDSILTSIDEYLAQ</sequence>
<dbReference type="Pfam" id="PF00578">
    <property type="entry name" value="AhpC-TSA"/>
    <property type="match status" value="1"/>
</dbReference>
<evidence type="ECO:0000259" key="3">
    <source>
        <dbReference type="PROSITE" id="PS51352"/>
    </source>
</evidence>
<proteinExistence type="predicted"/>
<dbReference type="Gene3D" id="3.40.30.10">
    <property type="entry name" value="Glutaredoxin"/>
    <property type="match status" value="1"/>
</dbReference>